<dbReference type="RefSeq" id="XP_019048787.1">
    <property type="nucleotide sequence ID" value="XM_019189225.1"/>
</dbReference>
<feature type="region of interest" description="Disordered" evidence="1">
    <location>
        <begin position="1"/>
        <end position="20"/>
    </location>
</feature>
<organism evidence="2">
    <name type="scientific">Kwoniella bestiolae CBS 10118</name>
    <dbReference type="NCBI Taxonomy" id="1296100"/>
    <lineage>
        <taxon>Eukaryota</taxon>
        <taxon>Fungi</taxon>
        <taxon>Dikarya</taxon>
        <taxon>Basidiomycota</taxon>
        <taxon>Agaricomycotina</taxon>
        <taxon>Tremellomycetes</taxon>
        <taxon>Tremellales</taxon>
        <taxon>Cryptococcaceae</taxon>
        <taxon>Kwoniella</taxon>
    </lineage>
</organism>
<protein>
    <submittedName>
        <fullName evidence="2">Uncharacterized protein</fullName>
    </submittedName>
</protein>
<name>A0A1B9G9N1_9TREE</name>
<dbReference type="AlphaFoldDB" id="A0A1B9G9N1"/>
<dbReference type="VEuPathDB" id="FungiDB:I302_02562"/>
<reference evidence="3" key="4">
    <citation type="submission" date="2024-02" db="EMBL/GenBank/DDBJ databases">
        <title>Comparative genomics of Cryptococcus and Kwoniella reveals pathogenesis evolution and contrasting modes of karyotype evolution via chromosome fusion or intercentromeric recombination.</title>
        <authorList>
            <person name="Coelho M.A."/>
            <person name="David-Palma M."/>
            <person name="Shea T."/>
            <person name="Bowers K."/>
            <person name="McGinley-Smith S."/>
            <person name="Mohammad A.W."/>
            <person name="Gnirke A."/>
            <person name="Yurkov A.M."/>
            <person name="Nowrousian M."/>
            <person name="Sun S."/>
            <person name="Cuomo C.A."/>
            <person name="Heitman J."/>
        </authorList>
    </citation>
    <scope>NUCLEOTIDE SEQUENCE</scope>
    <source>
        <strain evidence="3">CBS 10118</strain>
    </source>
</reference>
<dbReference type="GeneID" id="30206961"/>
<sequence length="195" mass="22049">MGDRTTSDPTRGESQYSLKSAKDFQSEVIAPILQPREVQQSPETERADRDIEITHFEPGSNVALALQKLTERASRDMQKMDGRVCTGYENYPSKGDFLLKFVSREEYINAFPPLCKDVIDSVPLAVDEDQHYRYLQSKWGDATIGEWSKISQPEDGRMFIPVIRSKAESSHESSPVSMEALHDTFSRLAIDEGES</sequence>
<feature type="compositionally biased region" description="Polar residues" evidence="1">
    <location>
        <begin position="7"/>
        <end position="18"/>
    </location>
</feature>
<evidence type="ECO:0000256" key="1">
    <source>
        <dbReference type="SAM" id="MobiDB-lite"/>
    </source>
</evidence>
<evidence type="ECO:0000313" key="4">
    <source>
        <dbReference type="Proteomes" id="UP000092730"/>
    </source>
</evidence>
<evidence type="ECO:0000313" key="2">
    <source>
        <dbReference type="EMBL" id="OCF27717.1"/>
    </source>
</evidence>
<keyword evidence="4" id="KW-1185">Reference proteome</keyword>
<dbReference type="EMBL" id="CP144542">
    <property type="protein sequence ID" value="WVW81861.1"/>
    <property type="molecule type" value="Genomic_DNA"/>
</dbReference>
<dbReference type="OrthoDB" id="10620488at2759"/>
<accession>A0A1B9G9N1</accession>
<reference evidence="3" key="2">
    <citation type="submission" date="2013-07" db="EMBL/GenBank/DDBJ databases">
        <authorList>
            <consortium name="The Broad Institute Genome Sequencing Platform"/>
            <person name="Cuomo C."/>
            <person name="Litvintseva A."/>
            <person name="Chen Y."/>
            <person name="Heitman J."/>
            <person name="Sun S."/>
            <person name="Springer D."/>
            <person name="Dromer F."/>
            <person name="Young S.K."/>
            <person name="Zeng Q."/>
            <person name="Gargeya S."/>
            <person name="Fitzgerald M."/>
            <person name="Abouelleil A."/>
            <person name="Alvarado L."/>
            <person name="Berlin A.M."/>
            <person name="Chapman S.B."/>
            <person name="Dewar J."/>
            <person name="Goldberg J."/>
            <person name="Griggs A."/>
            <person name="Gujja S."/>
            <person name="Hansen M."/>
            <person name="Howarth C."/>
            <person name="Imamovic A."/>
            <person name="Larimer J."/>
            <person name="McCowan C."/>
            <person name="Murphy C."/>
            <person name="Pearson M."/>
            <person name="Priest M."/>
            <person name="Roberts A."/>
            <person name="Saif S."/>
            <person name="Shea T."/>
            <person name="Sykes S."/>
            <person name="Wortman J."/>
            <person name="Nusbaum C."/>
            <person name="Birren B."/>
        </authorList>
    </citation>
    <scope>NUCLEOTIDE SEQUENCE</scope>
    <source>
        <strain evidence="3">CBS 10118</strain>
    </source>
</reference>
<proteinExistence type="predicted"/>
<reference evidence="2" key="3">
    <citation type="submission" date="2014-01" db="EMBL/GenBank/DDBJ databases">
        <title>Evolution of pathogenesis and genome organization in the Tremellales.</title>
        <authorList>
            <person name="Cuomo C."/>
            <person name="Litvintseva A."/>
            <person name="Heitman J."/>
            <person name="Chen Y."/>
            <person name="Sun S."/>
            <person name="Springer D."/>
            <person name="Dromer F."/>
            <person name="Young S."/>
            <person name="Zeng Q."/>
            <person name="Chapman S."/>
            <person name="Gujja S."/>
            <person name="Saif S."/>
            <person name="Birren B."/>
        </authorList>
    </citation>
    <scope>NUCLEOTIDE SEQUENCE</scope>
    <source>
        <strain evidence="2">CBS 10118</strain>
    </source>
</reference>
<reference evidence="2" key="1">
    <citation type="submission" date="2013-07" db="EMBL/GenBank/DDBJ databases">
        <title>The Genome Sequence of Cryptococcus bestiolae CBS10118.</title>
        <authorList>
            <consortium name="The Broad Institute Genome Sequencing Platform"/>
            <person name="Cuomo C."/>
            <person name="Litvintseva A."/>
            <person name="Chen Y."/>
            <person name="Heitman J."/>
            <person name="Sun S."/>
            <person name="Springer D."/>
            <person name="Dromer F."/>
            <person name="Young S.K."/>
            <person name="Zeng Q."/>
            <person name="Gargeya S."/>
            <person name="Fitzgerald M."/>
            <person name="Abouelleil A."/>
            <person name="Alvarado L."/>
            <person name="Berlin A.M."/>
            <person name="Chapman S.B."/>
            <person name="Dewar J."/>
            <person name="Goldberg J."/>
            <person name="Griggs A."/>
            <person name="Gujja S."/>
            <person name="Hansen M."/>
            <person name="Howarth C."/>
            <person name="Imamovic A."/>
            <person name="Larimer J."/>
            <person name="McCowan C."/>
            <person name="Murphy C."/>
            <person name="Pearson M."/>
            <person name="Priest M."/>
            <person name="Roberts A."/>
            <person name="Saif S."/>
            <person name="Shea T."/>
            <person name="Sykes S."/>
            <person name="Wortman J."/>
            <person name="Nusbaum C."/>
            <person name="Birren B."/>
        </authorList>
    </citation>
    <scope>NUCLEOTIDE SEQUENCE [LARGE SCALE GENOMIC DNA]</scope>
    <source>
        <strain evidence="2">CBS 10118</strain>
    </source>
</reference>
<evidence type="ECO:0000313" key="3">
    <source>
        <dbReference type="EMBL" id="WVW81861.1"/>
    </source>
</evidence>
<dbReference type="Proteomes" id="UP000092730">
    <property type="component" value="Chromosome 2"/>
</dbReference>
<gene>
    <name evidence="2" type="ORF">I302_02562</name>
    <name evidence="3" type="ORF">I302_103859</name>
</gene>
<dbReference type="EMBL" id="KI894019">
    <property type="protein sequence ID" value="OCF27717.1"/>
    <property type="molecule type" value="Genomic_DNA"/>
</dbReference>
<dbReference type="KEGG" id="kbi:30206961"/>